<gene>
    <name evidence="4" type="ORF">LARV_02604</name>
</gene>
<evidence type="ECO:0000313" key="5">
    <source>
        <dbReference type="Proteomes" id="UP000055060"/>
    </source>
</evidence>
<dbReference type="SMART" id="SM00028">
    <property type="entry name" value="TPR"/>
    <property type="match status" value="21"/>
</dbReference>
<feature type="repeat" description="TPR" evidence="3">
    <location>
        <begin position="1681"/>
        <end position="1714"/>
    </location>
</feature>
<reference evidence="4" key="1">
    <citation type="submission" date="2015-07" db="EMBL/GenBank/DDBJ databases">
        <title>Draft Genome Sequences of Anaerolinea thermolimosa IMO-1, Bellilinea caldifistulae GOMI-1, Leptolinea tardivitalis YMTK-2, Levilinea saccharolytica KIBI-1,Longilinea arvoryzae KOME-1, Previously Described as Members of the Anaerolineaceae (Chloroflexi).</title>
        <authorList>
            <person name="Sekiguchi Y."/>
            <person name="Ohashi A."/>
            <person name="Matsuura N."/>
            <person name="Tourlousse M.D."/>
        </authorList>
    </citation>
    <scope>NUCLEOTIDE SEQUENCE [LARGE SCALE GENOMIC DNA]</scope>
    <source>
        <strain evidence="4">KOME-1</strain>
    </source>
</reference>
<dbReference type="OrthoDB" id="145327at2"/>
<dbReference type="EMBL" id="DF967972">
    <property type="protein sequence ID" value="GAP14828.1"/>
    <property type="molecule type" value="Genomic_DNA"/>
</dbReference>
<evidence type="ECO:0000256" key="1">
    <source>
        <dbReference type="ARBA" id="ARBA00022737"/>
    </source>
</evidence>
<dbReference type="STRING" id="360412.LARV_02604"/>
<dbReference type="Gene3D" id="1.25.40.10">
    <property type="entry name" value="Tetratricopeptide repeat domain"/>
    <property type="match status" value="6"/>
</dbReference>
<organism evidence="4">
    <name type="scientific">Longilinea arvoryzae</name>
    <dbReference type="NCBI Taxonomy" id="360412"/>
    <lineage>
        <taxon>Bacteria</taxon>
        <taxon>Bacillati</taxon>
        <taxon>Chloroflexota</taxon>
        <taxon>Anaerolineae</taxon>
        <taxon>Anaerolineales</taxon>
        <taxon>Anaerolineaceae</taxon>
        <taxon>Longilinea</taxon>
    </lineage>
</organism>
<evidence type="ECO:0000256" key="2">
    <source>
        <dbReference type="ARBA" id="ARBA00022803"/>
    </source>
</evidence>
<dbReference type="RefSeq" id="WP_075074055.1">
    <property type="nucleotide sequence ID" value="NZ_DF967972.1"/>
</dbReference>
<accession>A0A0S7BAV0</accession>
<dbReference type="PANTHER" id="PTHR45586:SF1">
    <property type="entry name" value="LIPOPOLYSACCHARIDE ASSEMBLY PROTEIN B"/>
    <property type="match status" value="1"/>
</dbReference>
<dbReference type="Pfam" id="PF13432">
    <property type="entry name" value="TPR_16"/>
    <property type="match status" value="3"/>
</dbReference>
<keyword evidence="1" id="KW-0677">Repeat</keyword>
<feature type="repeat" description="TPR" evidence="3">
    <location>
        <begin position="1749"/>
        <end position="1782"/>
    </location>
</feature>
<dbReference type="InterPro" id="IPR019734">
    <property type="entry name" value="TPR_rpt"/>
</dbReference>
<evidence type="ECO:0000313" key="4">
    <source>
        <dbReference type="EMBL" id="GAP14828.1"/>
    </source>
</evidence>
<dbReference type="PANTHER" id="PTHR45586">
    <property type="entry name" value="TPR REPEAT-CONTAINING PROTEIN PA4667"/>
    <property type="match status" value="1"/>
</dbReference>
<feature type="repeat" description="TPR" evidence="3">
    <location>
        <begin position="1715"/>
        <end position="1748"/>
    </location>
</feature>
<feature type="repeat" description="TPR" evidence="3">
    <location>
        <begin position="1511"/>
        <end position="1544"/>
    </location>
</feature>
<dbReference type="Proteomes" id="UP000055060">
    <property type="component" value="Unassembled WGS sequence"/>
</dbReference>
<keyword evidence="5" id="KW-1185">Reference proteome</keyword>
<sequence length="1808" mass="199379">MQTKAVLSSLKNSCDSKSIPETLIALRHDPLVWKILPQLDLEQYAQRQAEKQTVEPWCPANLALFALETDLNADSLRREPLTVLDGNLQRRALAVFEETLRTGREPADLKEAGLLALALRERRRKTRSWTGLTDDLLIKSGLGQERMAGIWESALACLYTLIPDRDEILKALLDKNPVVGMGWCLHILLSNPAGEDEQARKLTGLIIDAPLAVQSAWLARLQSVGREALAGKIARMLLADNQTVFDGLKIQYIPSQAPYQAVLDQAAIYQQAAVIYQCAGASLQAAGMLEKAQTLLAYCLAGVQIQNAVLDAQDQKTDVAVAKVEKAYKISQDPKLIERGASILHQTGLLDVKIPSTGWEPEFLSALYLARQMAAGDNTELARQTASRAVEEWLSERKNASWQTFELDGSLAQALNTLVGLDLLPEATRCADAFLQKRPNDPDLLQIAALIEEKQGEYDQATADVETMVMLQPQNMQFRRELAHRLEDQNQWTKSLEQRQFILENTENAGLEDQLALANCAIQAGEAELAVNSCDQILAAQPEHGIAHTLKGQALLRQGKVDDAVSHLSRATLLCADSPRTWLALSEAQQKKGDTQRALDTLRAAILAVPDSSEVHFQLARMLLDQGYLTDALPYLRQAARLSPEVPSVTTELAKTLRQLGHHAEAAKILSEARQRWPKNAQLAYLEALTLQDLGNRQKALESLEIAVKAEKPEIEWLQFYVQMYLQTPEQLYAAMPADYDPLLLQRLTQVLQKILAISPTDFTARMWMADLLRLRGQTQAAFDAYQQLLDECGVKDESLHNRVQAGFGAAALAANELDTALACLQEVLQKNPEDLGVMHLLAETYLKSNLAQETARAAGRALQMEPDQVDNLVWYSNIMERLGNLDEAQRALETAVQLSPERSGLWLKRAQFALAANQPETAEKMLAELEQLSNVSETELRQAASFHLKLEDYSHALACMKKIEATTDAPSAGLLCDLAFLSQRDNDFQGAMVYAEKAVKVDDQNIRLHVLQADLLAQQTRTQAALACLEKAARLMESKSISEKQPPRQNSSLFTADNAIFNPAAIYSRSAVLLKKQGDISGALFFAEKALDILPDDLSIRLLMAGLAYSQLQFDHVLELTAIEKPAFTETLLHDDAEACWQTLQALRCELLLEDGNEDDVSGIVNPILEKGAVQPRMKAIQARLLARNGEYAAAGELFDEVKTSLEKAEPIASDSSRTVYHLDLLEYAPIWLGEVARDLYRWDAANRYLETGRENYAREAVGHYQFASLLVQRSKATRLCDGVHATTHNPNVKAGQIEAFENALLAASQFSGSPKISELRQIGKLVLPSNAGQFKHTLTEGHPPTDKAALVIGIAQGGNTSAVLQAVEQAGDQPEVYAQAAVYLMSKDAEKAMAFAQQAVELEPRQPLFHALRAVLLSKNDQPAEEMEAWQSAIQIWPDEPIWQAELARLSQALGDPAAAIQHWEAAHTLQPEQAGYTFNLGVVFLETRNYGKAIDVLETASRQDANNPQCWLVLAEAHLRAGHFERALQCAQRAAAVDPDALQALLMQGEILIQMGNLTEAQSISDQALKHGSTIPEVVIFNVHLLEKRGKLQEALAALEQASGLLTQELVLQVERLELIRQVYGSAAALPAAKEALKKFPNSVKLLAILATVQYECGDSAGAEKSAQHALRYEPNQANLQLLMGQIKAAGGQLDQAVYHLTEAVQLSPVEVEGYLELGKVYQERREQEKAIVAFQQAIRVAPTDTRAYVLAAAALRDAKDYSSAEKMLRKAAELAPNDLNIRRQLGAVIALNLVQHSQEAQAWH</sequence>
<protein>
    <submittedName>
        <fullName evidence="4">Flp pilus assembly protein TadD, contains TPR repeats</fullName>
    </submittedName>
</protein>
<dbReference type="Pfam" id="PF13181">
    <property type="entry name" value="TPR_8"/>
    <property type="match status" value="2"/>
</dbReference>
<dbReference type="PROSITE" id="PS50005">
    <property type="entry name" value="TPR"/>
    <property type="match status" value="5"/>
</dbReference>
<dbReference type="InterPro" id="IPR011990">
    <property type="entry name" value="TPR-like_helical_dom_sf"/>
</dbReference>
<dbReference type="InterPro" id="IPR051012">
    <property type="entry name" value="CellSynth/LPSAsmb/PSIAsmb"/>
</dbReference>
<name>A0A0S7BAV0_9CHLR</name>
<dbReference type="PROSITE" id="PS50293">
    <property type="entry name" value="TPR_REGION"/>
    <property type="match status" value="1"/>
</dbReference>
<evidence type="ECO:0000256" key="3">
    <source>
        <dbReference type="PROSITE-ProRule" id="PRU00339"/>
    </source>
</evidence>
<dbReference type="SUPFAM" id="SSF48452">
    <property type="entry name" value="TPR-like"/>
    <property type="match status" value="6"/>
</dbReference>
<proteinExistence type="predicted"/>
<keyword evidence="2 3" id="KW-0802">TPR repeat</keyword>
<feature type="repeat" description="TPR" evidence="3">
    <location>
        <begin position="613"/>
        <end position="646"/>
    </location>
</feature>
<dbReference type="Pfam" id="PF14559">
    <property type="entry name" value="TPR_19"/>
    <property type="match status" value="2"/>
</dbReference>